<keyword evidence="2" id="KW-0808">Transferase</keyword>
<dbReference type="GO" id="GO:0016740">
    <property type="term" value="F:transferase activity"/>
    <property type="evidence" value="ECO:0007669"/>
    <property type="project" value="UniProtKB-KW"/>
</dbReference>
<evidence type="ECO:0000313" key="3">
    <source>
        <dbReference type="Proteomes" id="UP001221597"/>
    </source>
</evidence>
<dbReference type="Proteomes" id="UP001221597">
    <property type="component" value="Chromosome"/>
</dbReference>
<evidence type="ECO:0000259" key="1">
    <source>
        <dbReference type="Pfam" id="PF01636"/>
    </source>
</evidence>
<keyword evidence="3" id="KW-1185">Reference proteome</keyword>
<dbReference type="Gene3D" id="3.90.1200.10">
    <property type="match status" value="1"/>
</dbReference>
<accession>A0ABY8IX73</accession>
<dbReference type="Pfam" id="PF01636">
    <property type="entry name" value="APH"/>
    <property type="match status" value="1"/>
</dbReference>
<dbReference type="RefSeq" id="WP_283075389.1">
    <property type="nucleotide sequence ID" value="NZ_CP121671.1"/>
</dbReference>
<dbReference type="SUPFAM" id="SSF56112">
    <property type="entry name" value="Protein kinase-like (PK-like)"/>
    <property type="match status" value="1"/>
</dbReference>
<organism evidence="2 3">
    <name type="scientific">Halobacillus naozhouensis</name>
    <dbReference type="NCBI Taxonomy" id="554880"/>
    <lineage>
        <taxon>Bacteria</taxon>
        <taxon>Bacillati</taxon>
        <taxon>Bacillota</taxon>
        <taxon>Bacilli</taxon>
        <taxon>Bacillales</taxon>
        <taxon>Bacillaceae</taxon>
        <taxon>Halobacillus</taxon>
    </lineage>
</organism>
<name>A0ABY8IX73_9BACI</name>
<reference evidence="2 3" key="1">
    <citation type="submission" date="2023-04" db="EMBL/GenBank/DDBJ databases">
        <title>Genome sequence of Halobacillus naozhouensis KACC 21980.</title>
        <authorList>
            <person name="Kim S."/>
            <person name="Heo J."/>
            <person name="Kwon S.-W."/>
        </authorList>
    </citation>
    <scope>NUCLEOTIDE SEQUENCE [LARGE SCALE GENOMIC DNA]</scope>
    <source>
        <strain evidence="2 3">KCTC 13234</strain>
    </source>
</reference>
<evidence type="ECO:0000313" key="2">
    <source>
        <dbReference type="EMBL" id="WFT73376.1"/>
    </source>
</evidence>
<feature type="domain" description="Aminoglycoside phosphotransferase" evidence="1">
    <location>
        <begin position="64"/>
        <end position="245"/>
    </location>
</feature>
<dbReference type="InterPro" id="IPR002575">
    <property type="entry name" value="Aminoglycoside_PTrfase"/>
</dbReference>
<gene>
    <name evidence="2" type="ORF">P9989_13340</name>
</gene>
<dbReference type="InterPro" id="IPR011009">
    <property type="entry name" value="Kinase-like_dom_sf"/>
</dbReference>
<proteinExistence type="predicted"/>
<dbReference type="EC" id="2.7.1.-" evidence="2"/>
<sequence length="331" mass="40183">METSHGEMMMKMTSKDRMGDSFTDRLFNWLYTGVKMNVTYHSTIKPKIYKAYYNGMPVLIKGYRRSRVLTQQIRFFKSWYDAEKMAAVPVPFPDGSYTKNNFGWEWGIFKWIDGRHANFKWQEDRFKTYAIMRRFHRTTQGISLVSIPRDPLYVKWGHRLKQFEDTKDVFMTHRKKTLYDEIHITMVKQLALFADNPWGELEERAWQKHVWIHGDVAHHNFIIDAHHNVKIIDFDLLYNGPKLYDDIQLAQRFLPHMEEYKSEFFTLFKKMEYPRLWLQGVLVPADLLREWLYGYRKCLEEEISISSHLNKLDQAWQRRKRFVRYTEYMLK</sequence>
<protein>
    <submittedName>
        <fullName evidence="2">Aminoglycoside phosphotransferase family protein</fullName>
        <ecNumber evidence="2">2.7.1.-</ecNumber>
    </submittedName>
</protein>
<dbReference type="EMBL" id="CP121671">
    <property type="protein sequence ID" value="WFT73376.1"/>
    <property type="molecule type" value="Genomic_DNA"/>
</dbReference>